<evidence type="ECO:0000313" key="2">
    <source>
        <dbReference type="Proteomes" id="UP000789920"/>
    </source>
</evidence>
<reference evidence="1" key="1">
    <citation type="submission" date="2021-06" db="EMBL/GenBank/DDBJ databases">
        <authorList>
            <person name="Kallberg Y."/>
            <person name="Tangrot J."/>
            <person name="Rosling A."/>
        </authorList>
    </citation>
    <scope>NUCLEOTIDE SEQUENCE</scope>
    <source>
        <strain evidence="1">MA461A</strain>
    </source>
</reference>
<protein>
    <submittedName>
        <fullName evidence="1">20064_t:CDS:1</fullName>
    </submittedName>
</protein>
<keyword evidence="2" id="KW-1185">Reference proteome</keyword>
<comment type="caution">
    <text evidence="1">The sequence shown here is derived from an EMBL/GenBank/DDBJ whole genome shotgun (WGS) entry which is preliminary data.</text>
</comment>
<sequence length="133" mass="14678">MSNLYSEDVLNDPQQAGWVGAAVMPKGPITRLPSDQSISQTDLWSSESNNKPFSSIVNTPATDISFYALPPQDDVTFEKPSLVHGAKEAVVGKIKETIGKLTRKEYLKESGRDQKRWGKREIKAAKKEGATGW</sequence>
<name>A0ACA9KZL8_9GLOM</name>
<gene>
    <name evidence="1" type="ORF">RPERSI_LOCUS1686</name>
</gene>
<evidence type="ECO:0000313" key="1">
    <source>
        <dbReference type="EMBL" id="CAG8497927.1"/>
    </source>
</evidence>
<dbReference type="EMBL" id="CAJVQC010001647">
    <property type="protein sequence ID" value="CAG8497927.1"/>
    <property type="molecule type" value="Genomic_DNA"/>
</dbReference>
<proteinExistence type="predicted"/>
<organism evidence="1 2">
    <name type="scientific">Racocetra persica</name>
    <dbReference type="NCBI Taxonomy" id="160502"/>
    <lineage>
        <taxon>Eukaryota</taxon>
        <taxon>Fungi</taxon>
        <taxon>Fungi incertae sedis</taxon>
        <taxon>Mucoromycota</taxon>
        <taxon>Glomeromycotina</taxon>
        <taxon>Glomeromycetes</taxon>
        <taxon>Diversisporales</taxon>
        <taxon>Gigasporaceae</taxon>
        <taxon>Racocetra</taxon>
    </lineage>
</organism>
<accession>A0ACA9KZL8</accession>
<dbReference type="Proteomes" id="UP000789920">
    <property type="component" value="Unassembled WGS sequence"/>
</dbReference>